<sequence>MTLTHKLGLIGLLSMLPLAAHADETRLTDPQIAAIVVTANQVDVDAGKLAESKAATKQVRAFAKLMVTDHTNVNKSAIELANRLDLKPESNATSEALKKGGDENLAALGSLKGRAFDRAYVGHEVAYHQQVLDAMDKALIPSASNAQLKELLVKVRPAFVAHLEHARELQSTLGADHEKHAD</sequence>
<reference evidence="4" key="1">
    <citation type="submission" date="2017-04" db="EMBL/GenBank/DDBJ databases">
        <authorList>
            <person name="Varghese N."/>
            <person name="Submissions S."/>
        </authorList>
    </citation>
    <scope>NUCLEOTIDE SEQUENCE [LARGE SCALE GENOMIC DNA]</scope>
    <source>
        <strain evidence="4">Ballard 720</strain>
    </source>
</reference>
<dbReference type="Proteomes" id="UP000192911">
    <property type="component" value="Unassembled WGS sequence"/>
</dbReference>
<dbReference type="GeneID" id="95549254"/>
<proteinExistence type="predicted"/>
<dbReference type="AlphaFoldDB" id="A0A1X7CEL9"/>
<feature type="chain" id="PRO_5012394704" evidence="1">
    <location>
        <begin position="23"/>
        <end position="182"/>
    </location>
</feature>
<evidence type="ECO:0000259" key="2">
    <source>
        <dbReference type="Pfam" id="PF13628"/>
    </source>
</evidence>
<dbReference type="OrthoDB" id="118677at2"/>
<dbReference type="Gene3D" id="1.20.1260.10">
    <property type="match status" value="1"/>
</dbReference>
<dbReference type="InterPro" id="IPR012347">
    <property type="entry name" value="Ferritin-like"/>
</dbReference>
<accession>A0A1X7CEL9</accession>
<evidence type="ECO:0000313" key="3">
    <source>
        <dbReference type="EMBL" id="SME95108.1"/>
    </source>
</evidence>
<organism evidence="3 4">
    <name type="scientific">Trinickia caryophylli</name>
    <name type="common">Paraburkholderia caryophylli</name>
    <dbReference type="NCBI Taxonomy" id="28094"/>
    <lineage>
        <taxon>Bacteria</taxon>
        <taxon>Pseudomonadati</taxon>
        <taxon>Pseudomonadota</taxon>
        <taxon>Betaproteobacteria</taxon>
        <taxon>Burkholderiales</taxon>
        <taxon>Burkholderiaceae</taxon>
        <taxon>Trinickia</taxon>
    </lineage>
</organism>
<name>A0A1X7CEL9_TRICW</name>
<dbReference type="PANTHER" id="PTHR38593:SF1">
    <property type="entry name" value="BLR2558 PROTEIN"/>
    <property type="match status" value="1"/>
</dbReference>
<keyword evidence="1" id="KW-0732">Signal</keyword>
<feature type="domain" description="DUF4142" evidence="2">
    <location>
        <begin position="28"/>
        <end position="169"/>
    </location>
</feature>
<dbReference type="EMBL" id="FXAH01000001">
    <property type="protein sequence ID" value="SME95108.1"/>
    <property type="molecule type" value="Genomic_DNA"/>
</dbReference>
<protein>
    <submittedName>
        <fullName evidence="3">Putative membrane protein</fullName>
    </submittedName>
</protein>
<evidence type="ECO:0000313" key="4">
    <source>
        <dbReference type="Proteomes" id="UP000192911"/>
    </source>
</evidence>
<dbReference type="InterPro" id="IPR025419">
    <property type="entry name" value="DUF4142"/>
</dbReference>
<dbReference type="Pfam" id="PF13628">
    <property type="entry name" value="DUF4142"/>
    <property type="match status" value="1"/>
</dbReference>
<keyword evidence="4" id="KW-1185">Reference proteome</keyword>
<feature type="signal peptide" evidence="1">
    <location>
        <begin position="1"/>
        <end position="22"/>
    </location>
</feature>
<gene>
    <name evidence="3" type="ORF">SAMN06295900_101268</name>
</gene>
<evidence type="ECO:0000256" key="1">
    <source>
        <dbReference type="SAM" id="SignalP"/>
    </source>
</evidence>
<dbReference type="RefSeq" id="WP_085224396.1">
    <property type="nucleotide sequence ID" value="NZ_BSQD01000001.1"/>
</dbReference>
<dbReference type="PANTHER" id="PTHR38593">
    <property type="entry name" value="BLR2558 PROTEIN"/>
    <property type="match status" value="1"/>
</dbReference>
<dbReference type="STRING" id="28094.SAMN06295900_101268"/>